<evidence type="ECO:0000313" key="2">
    <source>
        <dbReference type="EMBL" id="GCE63461.1"/>
    </source>
</evidence>
<dbReference type="EMBL" id="BIMN01000002">
    <property type="protein sequence ID" value="GCE63461.1"/>
    <property type="molecule type" value="Genomic_DNA"/>
</dbReference>
<dbReference type="Proteomes" id="UP000324831">
    <property type="component" value="Unassembled WGS sequence"/>
</dbReference>
<feature type="signal peptide" evidence="1">
    <location>
        <begin position="1"/>
        <end position="28"/>
    </location>
</feature>
<dbReference type="AlphaFoldDB" id="A0A478FPV5"/>
<keyword evidence="1" id="KW-0732">Signal</keyword>
<evidence type="ECO:0000313" key="3">
    <source>
        <dbReference type="Proteomes" id="UP000324831"/>
    </source>
</evidence>
<proteinExistence type="predicted"/>
<reference evidence="2 3" key="1">
    <citation type="submission" date="2019-01" db="EMBL/GenBank/DDBJ databases">
        <title>Draft genome sequences of Candidatus Mycoplasma haemohominis SWG34-3 identified from a patient with pyrexia, anemia and liver dysfunction.</title>
        <authorList>
            <person name="Sekizuka T."/>
            <person name="Hattori N."/>
            <person name="Katano H."/>
            <person name="Takuma T."/>
            <person name="Ito T."/>
            <person name="Arai N."/>
            <person name="Yanai R."/>
            <person name="Ishii S."/>
            <person name="Miura Y."/>
            <person name="Tokunaga T."/>
            <person name="Watanabe H."/>
            <person name="Nomura N."/>
            <person name="Eguchi J."/>
            <person name="Arai T."/>
            <person name="Hasegawa H."/>
            <person name="Nakamaki T."/>
            <person name="Wakita T."/>
            <person name="Niki Y."/>
            <person name="Kuroda M."/>
        </authorList>
    </citation>
    <scope>NUCLEOTIDE SEQUENCE [LARGE SCALE GENOMIC DNA]</scope>
    <source>
        <strain evidence="2">SWG34-3</strain>
    </source>
</reference>
<name>A0A478FPV5_9MOLU</name>
<protein>
    <recommendedName>
        <fullName evidence="4">Superantigen-like protein</fullName>
    </recommendedName>
</protein>
<organism evidence="2 3">
    <name type="scientific">Candidatus Mycoplasma haematohominis</name>
    <dbReference type="NCBI Taxonomy" id="1494318"/>
    <lineage>
        <taxon>Bacteria</taxon>
        <taxon>Bacillati</taxon>
        <taxon>Mycoplasmatota</taxon>
        <taxon>Mollicutes</taxon>
        <taxon>Mycoplasmataceae</taxon>
        <taxon>Mycoplasma</taxon>
    </lineage>
</organism>
<sequence length="152" mass="16922">MKFPLLSSLSKKHVAAGGLIVASGSAIAGSTSSGAPSQINKEEITKQEEVKAIVQEKKEVPKPKTPVYSLPPRKGAFYKYTQENNLNYVANSMWNLGGKFKDRTFKDRFWTTVKGNWGAFYDERLKKIEWVGIGKLIKILHQSSTMLTNGVN</sequence>
<feature type="chain" id="PRO_5019846642" description="Superantigen-like protein" evidence="1">
    <location>
        <begin position="29"/>
        <end position="152"/>
    </location>
</feature>
<comment type="caution">
    <text evidence="2">The sequence shown here is derived from an EMBL/GenBank/DDBJ whole genome shotgun (WGS) entry which is preliminary data.</text>
</comment>
<gene>
    <name evidence="2" type="ORF">MHSWG343_04580</name>
</gene>
<accession>A0A478FPV5</accession>
<evidence type="ECO:0008006" key="4">
    <source>
        <dbReference type="Google" id="ProtNLM"/>
    </source>
</evidence>
<evidence type="ECO:0000256" key="1">
    <source>
        <dbReference type="SAM" id="SignalP"/>
    </source>
</evidence>